<feature type="region of interest" description="Disordered" evidence="1">
    <location>
        <begin position="367"/>
        <end position="392"/>
    </location>
</feature>
<comment type="caution">
    <text evidence="3">The sequence shown here is derived from an EMBL/GenBank/DDBJ whole genome shotgun (WGS) entry which is preliminary data.</text>
</comment>
<accession>A0A848DJM4</accession>
<evidence type="ECO:0000313" key="4">
    <source>
        <dbReference type="Proteomes" id="UP000586918"/>
    </source>
</evidence>
<gene>
    <name evidence="3" type="ORF">HF519_15275</name>
</gene>
<evidence type="ECO:0000259" key="2">
    <source>
        <dbReference type="Pfam" id="PF02470"/>
    </source>
</evidence>
<dbReference type="InterPro" id="IPR003399">
    <property type="entry name" value="Mce/MlaD"/>
</dbReference>
<sequence length="392" mass="41935">MNYLPPWSDKTVFDIEFDEAVAVSPGNGQEVRIAGVPVGVITDSQATDHNTSRVTVAIDQGHPVFDNARAVLRPVNPLNQMYISLDPGGPPGEPLPEGGMIPVTQTSRPIQAEEVLNHLDERSRLALTALLAESDTALASAPQLLPADLRATQKSLVDLRPVMQQLADRREHIRQFVTALSQIATAAGDNDERLTSLVNSTQQTLAVLTERDAELRQTLGELPGLSTDLRQAMSSTSALTTQLNPTLDNLDAAAEDLPGALDRLGDTTQQVRDTVAAAAPVVAKARPVVDDLRPVVTDVHGTFGELAPVTRWADYATAHVAPWMYDLGAFVYNTSGIFNVSDAQGGLARAQLQLNIANPTAIETPEDMTTNTYRHGESPLGPYPAPGEGGPR</sequence>
<organism evidence="3 4">
    <name type="scientific">Pseudonocardia bannensis</name>
    <dbReference type="NCBI Taxonomy" id="630973"/>
    <lineage>
        <taxon>Bacteria</taxon>
        <taxon>Bacillati</taxon>
        <taxon>Actinomycetota</taxon>
        <taxon>Actinomycetes</taxon>
        <taxon>Pseudonocardiales</taxon>
        <taxon>Pseudonocardiaceae</taxon>
        <taxon>Pseudonocardia</taxon>
    </lineage>
</organism>
<dbReference type="SUPFAM" id="SSF58104">
    <property type="entry name" value="Methyl-accepting chemotaxis protein (MCP) signaling domain"/>
    <property type="match status" value="1"/>
</dbReference>
<dbReference type="Proteomes" id="UP000586918">
    <property type="component" value="Unassembled WGS sequence"/>
</dbReference>
<dbReference type="EMBL" id="JAAXKZ010000051">
    <property type="protein sequence ID" value="NMH92907.1"/>
    <property type="molecule type" value="Genomic_DNA"/>
</dbReference>
<proteinExistence type="predicted"/>
<dbReference type="AlphaFoldDB" id="A0A848DJM4"/>
<name>A0A848DJM4_9PSEU</name>
<dbReference type="PANTHER" id="PTHR33371">
    <property type="entry name" value="INTERMEMBRANE PHOSPHOLIPID TRANSPORT SYSTEM BINDING PROTEIN MLAD-RELATED"/>
    <property type="match status" value="1"/>
</dbReference>
<feature type="domain" description="Mce/MlaD" evidence="2">
    <location>
        <begin position="13"/>
        <end position="88"/>
    </location>
</feature>
<evidence type="ECO:0000256" key="1">
    <source>
        <dbReference type="SAM" id="MobiDB-lite"/>
    </source>
</evidence>
<keyword evidence="4" id="KW-1185">Reference proteome</keyword>
<dbReference type="PANTHER" id="PTHR33371:SF4">
    <property type="entry name" value="INTERMEMBRANE PHOSPHOLIPID TRANSPORT SYSTEM BINDING PROTEIN MLAD"/>
    <property type="match status" value="1"/>
</dbReference>
<evidence type="ECO:0000313" key="3">
    <source>
        <dbReference type="EMBL" id="NMH92907.1"/>
    </source>
</evidence>
<dbReference type="InterPro" id="IPR052336">
    <property type="entry name" value="MlaD_Phospholipid_Transporter"/>
</dbReference>
<protein>
    <submittedName>
        <fullName evidence="3">MCE family protein</fullName>
    </submittedName>
</protein>
<dbReference type="Pfam" id="PF02470">
    <property type="entry name" value="MlaD"/>
    <property type="match status" value="1"/>
</dbReference>
<reference evidence="3 4" key="1">
    <citation type="submission" date="2020-04" db="EMBL/GenBank/DDBJ databases">
        <authorList>
            <person name="Klaysubun C."/>
            <person name="Duangmal K."/>
            <person name="Lipun K."/>
        </authorList>
    </citation>
    <scope>NUCLEOTIDE SEQUENCE [LARGE SCALE GENOMIC DNA]</scope>
    <source>
        <strain evidence="3 4">DSM 45300</strain>
    </source>
</reference>